<reference evidence="4" key="1">
    <citation type="submission" date="2022-11" db="UniProtKB">
        <authorList>
            <consortium name="WormBaseParasite"/>
        </authorList>
    </citation>
    <scope>IDENTIFICATION</scope>
</reference>
<keyword evidence="2" id="KW-0732">Signal</keyword>
<feature type="signal peptide" evidence="2">
    <location>
        <begin position="1"/>
        <end position="23"/>
    </location>
</feature>
<proteinExistence type="predicted"/>
<evidence type="ECO:0000256" key="2">
    <source>
        <dbReference type="SAM" id="SignalP"/>
    </source>
</evidence>
<name>A0A915P8M1_9BILA</name>
<evidence type="ECO:0000256" key="1">
    <source>
        <dbReference type="SAM" id="MobiDB-lite"/>
    </source>
</evidence>
<feature type="region of interest" description="Disordered" evidence="1">
    <location>
        <begin position="240"/>
        <end position="261"/>
    </location>
</feature>
<evidence type="ECO:0000313" key="3">
    <source>
        <dbReference type="Proteomes" id="UP000887560"/>
    </source>
</evidence>
<feature type="chain" id="PRO_5036793529" evidence="2">
    <location>
        <begin position="24"/>
        <end position="261"/>
    </location>
</feature>
<dbReference type="AlphaFoldDB" id="A0A915P8M1"/>
<evidence type="ECO:0000313" key="4">
    <source>
        <dbReference type="WBParaSite" id="scf7180000424465.g13189"/>
    </source>
</evidence>
<keyword evidence="3" id="KW-1185">Reference proteome</keyword>
<organism evidence="3 4">
    <name type="scientific">Meloidogyne floridensis</name>
    <dbReference type="NCBI Taxonomy" id="298350"/>
    <lineage>
        <taxon>Eukaryota</taxon>
        <taxon>Metazoa</taxon>
        <taxon>Ecdysozoa</taxon>
        <taxon>Nematoda</taxon>
        <taxon>Chromadorea</taxon>
        <taxon>Rhabditida</taxon>
        <taxon>Tylenchina</taxon>
        <taxon>Tylenchomorpha</taxon>
        <taxon>Tylenchoidea</taxon>
        <taxon>Meloidogynidae</taxon>
        <taxon>Meloidogyninae</taxon>
        <taxon>Meloidogyne</taxon>
    </lineage>
</organism>
<protein>
    <submittedName>
        <fullName evidence="4">Uncharacterized protein</fullName>
    </submittedName>
</protein>
<feature type="compositionally biased region" description="Pro residues" evidence="1">
    <location>
        <begin position="249"/>
        <end position="261"/>
    </location>
</feature>
<sequence length="261" mass="30615">MINLKFTLFLLFTFIFILFKTTANEDIFDDYKTFVDQLIGNERRKRENNKSTGESESFGEENDKTNEEILYMAHGLSFNEKDSENFGEDDFNVNFGSENNLNKEEKEILEEDKKDGNEFKERYRGNPYLKDKILNYLIIPDKEIQPPSPSPNLWLQQRLNSEEPLNEEEEELMSILLNKFGRNSKNNLNYFKNDKEEWEEELVLTTTKTLKTNDINLFPQKTLSSSNNIYNTKNIKYKISSPTQTQKHQPPPIGSVPLPTK</sequence>
<feature type="region of interest" description="Disordered" evidence="1">
    <location>
        <begin position="44"/>
        <end position="64"/>
    </location>
</feature>
<accession>A0A915P8M1</accession>
<dbReference type="Proteomes" id="UP000887560">
    <property type="component" value="Unplaced"/>
</dbReference>
<dbReference type="WBParaSite" id="scf7180000424465.g13189">
    <property type="protein sequence ID" value="scf7180000424465.g13189"/>
    <property type="gene ID" value="scf7180000424465.g13189"/>
</dbReference>